<dbReference type="Proteomes" id="UP000264541">
    <property type="component" value="Unassembled WGS sequence"/>
</dbReference>
<dbReference type="PROSITE" id="PS50005">
    <property type="entry name" value="TPR"/>
    <property type="match status" value="1"/>
</dbReference>
<evidence type="ECO:0000313" key="4">
    <source>
        <dbReference type="Proteomes" id="UP000264541"/>
    </source>
</evidence>
<feature type="repeat" description="TPR" evidence="1">
    <location>
        <begin position="21"/>
        <end position="54"/>
    </location>
</feature>
<name>A0A372LTK2_9BACI</name>
<dbReference type="InterPro" id="IPR019734">
    <property type="entry name" value="TPR_rpt"/>
</dbReference>
<dbReference type="RefSeq" id="WP_117324621.1">
    <property type="nucleotide sequence ID" value="NZ_QVTE01000001.1"/>
</dbReference>
<sequence>MKEKRSGGKEDKKVIPFPKLANRLVEMGLESLSVKDFKRAAELFRQAKELEPEDPDLNVGLVVSLVELGFYEEAKELCKELLHKGIGDYFQVVNIYLMILLQLNEQEEMASTIEALLDDNQVPPDKVDHFEKMLQFSRRSVAEKERQREAAREREEQSFNESLLSGKSEQELLLTISRLSSMNARPYRDQIKEFFEDETGHPFFKTLLVNILREQEFEIELMIEKFGMQKTIIPAKLPEMKSNPFYNEISRLLERELEDVNPTLFELASGLLERHHFLYYPFDPGGEAFEEWAAAYHYLSEEYQGFEPSLSVIAEHYQCETEAVKKIVSRLKEIEEISYPII</sequence>
<dbReference type="Gene3D" id="1.25.40.10">
    <property type="entry name" value="Tetratricopeptide repeat domain"/>
    <property type="match status" value="1"/>
</dbReference>
<comment type="caution">
    <text evidence="3">The sequence shown here is derived from an EMBL/GenBank/DDBJ whole genome shotgun (WGS) entry which is preliminary data.</text>
</comment>
<evidence type="ECO:0000313" key="3">
    <source>
        <dbReference type="EMBL" id="RFU71545.1"/>
    </source>
</evidence>
<dbReference type="SUPFAM" id="SSF116965">
    <property type="entry name" value="Hypothetical protein MPN330"/>
    <property type="match status" value="1"/>
</dbReference>
<feature type="coiled-coil region" evidence="2">
    <location>
        <begin position="134"/>
        <end position="161"/>
    </location>
</feature>
<protein>
    <submittedName>
        <fullName evidence="3">Tetratricopeptide repeat protein</fullName>
    </submittedName>
</protein>
<gene>
    <name evidence="3" type="ORF">D0469_00075</name>
</gene>
<dbReference type="InterPro" id="IPR011990">
    <property type="entry name" value="TPR-like_helical_dom_sf"/>
</dbReference>
<accession>A0A372LTK2</accession>
<keyword evidence="4" id="KW-1185">Reference proteome</keyword>
<organism evidence="3 4">
    <name type="scientific">Peribacillus saganii</name>
    <dbReference type="NCBI Taxonomy" id="2303992"/>
    <lineage>
        <taxon>Bacteria</taxon>
        <taxon>Bacillati</taxon>
        <taxon>Bacillota</taxon>
        <taxon>Bacilli</taxon>
        <taxon>Bacillales</taxon>
        <taxon>Bacillaceae</taxon>
        <taxon>Peribacillus</taxon>
    </lineage>
</organism>
<keyword evidence="1" id="KW-0802">TPR repeat</keyword>
<keyword evidence="2" id="KW-0175">Coiled coil</keyword>
<dbReference type="EMBL" id="QVTE01000001">
    <property type="protein sequence ID" value="RFU71545.1"/>
    <property type="molecule type" value="Genomic_DNA"/>
</dbReference>
<proteinExistence type="predicted"/>
<evidence type="ECO:0000256" key="2">
    <source>
        <dbReference type="SAM" id="Coils"/>
    </source>
</evidence>
<dbReference type="SUPFAM" id="SSF48452">
    <property type="entry name" value="TPR-like"/>
    <property type="match status" value="1"/>
</dbReference>
<dbReference type="Pfam" id="PF14559">
    <property type="entry name" value="TPR_19"/>
    <property type="match status" value="1"/>
</dbReference>
<evidence type="ECO:0000256" key="1">
    <source>
        <dbReference type="PROSITE-ProRule" id="PRU00339"/>
    </source>
</evidence>
<reference evidence="3 4" key="1">
    <citation type="submission" date="2018-08" db="EMBL/GenBank/DDBJ databases">
        <title>Bacillus chawlae sp. nov., Bacillus glennii sp. nov., and Bacillus saganii sp. nov. Isolated from the Vehicle Assembly Building at Kennedy Space Center where the Viking Spacecraft were Assembled.</title>
        <authorList>
            <person name="Seuylemezian A."/>
            <person name="Vaishampayan P."/>
        </authorList>
    </citation>
    <scope>NUCLEOTIDE SEQUENCE [LARGE SCALE GENOMIC DNA]</scope>
    <source>
        <strain evidence="3 4">V47-23a</strain>
    </source>
</reference>
<dbReference type="AlphaFoldDB" id="A0A372LTK2"/>
<dbReference type="OrthoDB" id="2364593at2"/>